<evidence type="ECO:0000256" key="1">
    <source>
        <dbReference type="ARBA" id="ARBA00004370"/>
    </source>
</evidence>
<gene>
    <name evidence="12" type="ORF">CSA60_00530</name>
</gene>
<feature type="domain" description="Cytochrome c" evidence="11">
    <location>
        <begin position="37"/>
        <end position="216"/>
    </location>
</feature>
<dbReference type="STRING" id="207954.MED92_15905"/>
<dbReference type="InterPro" id="IPR009056">
    <property type="entry name" value="Cyt_c-like_dom"/>
</dbReference>
<dbReference type="Proteomes" id="UP000243469">
    <property type="component" value="Unassembled WGS sequence"/>
</dbReference>
<protein>
    <submittedName>
        <fullName evidence="12">Cytochrome c1</fullName>
    </submittedName>
</protein>
<keyword evidence="5 9" id="KW-1133">Transmembrane helix</keyword>
<dbReference type="GO" id="GO:0046872">
    <property type="term" value="F:metal ion binding"/>
    <property type="evidence" value="ECO:0007669"/>
    <property type="project" value="UniProtKB-KW"/>
</dbReference>
<keyword evidence="7 9" id="KW-0472">Membrane</keyword>
<comment type="cofactor">
    <cofactor evidence="8">
        <name>heme c</name>
        <dbReference type="ChEBI" id="CHEBI:61717"/>
    </cofactor>
    <text evidence="8">Binds 1 heme c group covalently per subunit.</text>
</comment>
<evidence type="ECO:0000313" key="12">
    <source>
        <dbReference type="EMBL" id="PIE25426.1"/>
    </source>
</evidence>
<keyword evidence="6 8" id="KW-0408">Iron</keyword>
<organism evidence="12 13">
    <name type="scientific">Neptuniibacter caesariensis</name>
    <dbReference type="NCBI Taxonomy" id="207954"/>
    <lineage>
        <taxon>Bacteria</taxon>
        <taxon>Pseudomonadati</taxon>
        <taxon>Pseudomonadota</taxon>
        <taxon>Gammaproteobacteria</taxon>
        <taxon>Oceanospirillales</taxon>
        <taxon>Oceanospirillaceae</taxon>
        <taxon>Neptuniibacter</taxon>
    </lineage>
</organism>
<dbReference type="GO" id="GO:0020037">
    <property type="term" value="F:heme binding"/>
    <property type="evidence" value="ECO:0007669"/>
    <property type="project" value="InterPro"/>
</dbReference>
<evidence type="ECO:0000256" key="7">
    <source>
        <dbReference type="ARBA" id="ARBA00023136"/>
    </source>
</evidence>
<keyword evidence="3 9" id="KW-0812">Transmembrane</keyword>
<dbReference type="PANTHER" id="PTHR10266">
    <property type="entry name" value="CYTOCHROME C1"/>
    <property type="match status" value="1"/>
</dbReference>
<reference evidence="12 13" key="1">
    <citation type="submission" date="2017-10" db="EMBL/GenBank/DDBJ databases">
        <title>Novel microbial diversity and functional potential in the marine mammal oral microbiome.</title>
        <authorList>
            <person name="Dudek N.K."/>
            <person name="Sun C.L."/>
            <person name="Burstein D."/>
            <person name="Kantor R.S."/>
            <person name="Aliaga Goltsman D.S."/>
            <person name="Bik E.M."/>
            <person name="Thomas B.C."/>
            <person name="Banfield J.F."/>
            <person name="Relman D.A."/>
        </authorList>
    </citation>
    <scope>NUCLEOTIDE SEQUENCE [LARGE SCALE GENOMIC DNA]</scope>
    <source>
        <strain evidence="12">DOLJORAL78_47_21</strain>
    </source>
</reference>
<evidence type="ECO:0000256" key="4">
    <source>
        <dbReference type="ARBA" id="ARBA00022723"/>
    </source>
</evidence>
<dbReference type="GO" id="GO:0009055">
    <property type="term" value="F:electron transfer activity"/>
    <property type="evidence" value="ECO:0007669"/>
    <property type="project" value="InterPro"/>
</dbReference>
<comment type="caution">
    <text evidence="12">The sequence shown here is derived from an EMBL/GenBank/DDBJ whole genome shotgun (WGS) entry which is preliminary data.</text>
</comment>
<evidence type="ECO:0000256" key="8">
    <source>
        <dbReference type="PIRSR" id="PIRSR602326-1"/>
    </source>
</evidence>
<accession>A0A2G6JPS4</accession>
<comment type="subcellular location">
    <subcellularLocation>
        <location evidence="1">Membrane</location>
    </subcellularLocation>
</comment>
<dbReference type="EMBL" id="PDSH01000005">
    <property type="protein sequence ID" value="PIE25426.1"/>
    <property type="molecule type" value="Genomic_DNA"/>
</dbReference>
<dbReference type="GO" id="GO:0016020">
    <property type="term" value="C:membrane"/>
    <property type="evidence" value="ECO:0007669"/>
    <property type="project" value="UniProtKB-SubCell"/>
</dbReference>
<evidence type="ECO:0000256" key="10">
    <source>
        <dbReference type="SAM" id="SignalP"/>
    </source>
</evidence>
<dbReference type="PANTHER" id="PTHR10266:SF3">
    <property type="entry name" value="CYTOCHROME C1, HEME PROTEIN, MITOCHONDRIAL"/>
    <property type="match status" value="1"/>
</dbReference>
<dbReference type="InterPro" id="IPR036909">
    <property type="entry name" value="Cyt_c-like_dom_sf"/>
</dbReference>
<evidence type="ECO:0000259" key="11">
    <source>
        <dbReference type="PROSITE" id="PS51007"/>
    </source>
</evidence>
<feature type="binding site" description="covalent" evidence="8">
    <location>
        <position position="54"/>
    </location>
    <ligand>
        <name>heme c</name>
        <dbReference type="ChEBI" id="CHEBI:61717"/>
    </ligand>
</feature>
<feature type="transmembrane region" description="Helical" evidence="9">
    <location>
        <begin position="230"/>
        <end position="248"/>
    </location>
</feature>
<evidence type="ECO:0000256" key="5">
    <source>
        <dbReference type="ARBA" id="ARBA00022989"/>
    </source>
</evidence>
<dbReference type="AlphaFoldDB" id="A0A2G6JPS4"/>
<evidence type="ECO:0000256" key="6">
    <source>
        <dbReference type="ARBA" id="ARBA00023004"/>
    </source>
</evidence>
<keyword evidence="4 8" id="KW-0479">Metal-binding</keyword>
<feature type="chain" id="PRO_5013700751" evidence="10">
    <location>
        <begin position="20"/>
        <end position="257"/>
    </location>
</feature>
<feature type="signal peptide" evidence="10">
    <location>
        <begin position="1"/>
        <end position="19"/>
    </location>
</feature>
<feature type="binding site" description="covalent" evidence="8">
    <location>
        <position position="50"/>
    </location>
    <ligand>
        <name>heme c</name>
        <dbReference type="ChEBI" id="CHEBI:61717"/>
    </ligand>
</feature>
<dbReference type="PROSITE" id="PS51007">
    <property type="entry name" value="CYTC"/>
    <property type="match status" value="1"/>
</dbReference>
<keyword evidence="2 8" id="KW-0349">Heme</keyword>
<feature type="binding site" description="covalent" evidence="8">
    <location>
        <position position="53"/>
    </location>
    <ligand>
        <name>heme c</name>
        <dbReference type="ChEBI" id="CHEBI:61717"/>
    </ligand>
</feature>
<name>A0A2G6JPS4_NEPCE</name>
<dbReference type="Pfam" id="PF02167">
    <property type="entry name" value="Cytochrom_C1"/>
    <property type="match status" value="2"/>
</dbReference>
<evidence type="ECO:0000256" key="2">
    <source>
        <dbReference type="ARBA" id="ARBA00022617"/>
    </source>
</evidence>
<keyword evidence="10" id="KW-0732">Signal</keyword>
<evidence type="ECO:0000256" key="9">
    <source>
        <dbReference type="SAM" id="Phobius"/>
    </source>
</evidence>
<evidence type="ECO:0000313" key="13">
    <source>
        <dbReference type="Proteomes" id="UP000243469"/>
    </source>
</evidence>
<proteinExistence type="predicted"/>
<evidence type="ECO:0000256" key="3">
    <source>
        <dbReference type="ARBA" id="ARBA00022692"/>
    </source>
</evidence>
<dbReference type="InterPro" id="IPR002326">
    <property type="entry name" value="Cyt_c1"/>
</dbReference>
<dbReference type="SUPFAM" id="SSF46626">
    <property type="entry name" value="Cytochrome c"/>
    <property type="match status" value="1"/>
</dbReference>
<sequence length="257" mass="28713">MKKFLIALVMVALPLAVSAAGSKGHLDSMDVDLHNKASLQRGMKTFVNYCLGCHSADYMRYERAAVDLGMNPELVAEHMIFGDQKVGEQMTISMSKGDAGKWFGNPPPDLSLEARLRGPDWLYTYLRSFYADDSRPWGVNNAVFKDVGMPNVLGPLQGVVTASCSWDEMHANGMRGSEVDPLTNIPLNVCASVEEGTGELSAEEFDKVVYDLVNFMVYMGEPSKLDSHRIGTYVLIFLFLFFFLAYALKKEFWRDVH</sequence>
<dbReference type="Gene3D" id="1.10.760.10">
    <property type="entry name" value="Cytochrome c-like domain"/>
    <property type="match status" value="1"/>
</dbReference>